<dbReference type="AlphaFoldDB" id="A0A1S1NV23"/>
<dbReference type="PANTHER" id="PTHR43364:SF1">
    <property type="entry name" value="OXIDOREDUCTASE YDHF"/>
    <property type="match status" value="1"/>
</dbReference>
<protein>
    <submittedName>
        <fullName evidence="1">Aldo/keto reductase</fullName>
    </submittedName>
</protein>
<dbReference type="InterPro" id="IPR023210">
    <property type="entry name" value="NADP_OxRdtase_dom"/>
</dbReference>
<evidence type="ECO:0000313" key="2">
    <source>
        <dbReference type="Proteomes" id="UP000322553"/>
    </source>
</evidence>
<dbReference type="GO" id="GO:0005829">
    <property type="term" value="C:cytosol"/>
    <property type="evidence" value="ECO:0007669"/>
    <property type="project" value="TreeGrafter"/>
</dbReference>
<dbReference type="OrthoDB" id="9768793at2"/>
<dbReference type="Pfam" id="PF00248">
    <property type="entry name" value="Aldo_ket_red"/>
    <property type="match status" value="1"/>
</dbReference>
<dbReference type="InterPro" id="IPR050523">
    <property type="entry name" value="AKR_Detox_Biosynth"/>
</dbReference>
<dbReference type="PANTHER" id="PTHR43364">
    <property type="entry name" value="NADH-SPECIFIC METHYLGLYOXAL REDUCTASE-RELATED"/>
    <property type="match status" value="1"/>
</dbReference>
<gene>
    <name evidence="1" type="ORF">FY550_12435</name>
</gene>
<dbReference type="STRING" id="657387.BH688_09235"/>
<name>A0A1S1NV23_9GAMM</name>
<reference evidence="1 2" key="1">
    <citation type="submission" date="2019-08" db="EMBL/GenBank/DDBJ databases">
        <title>Complete genome sequence of Kushneria sp. YCWA18, a halophilic phosphate-solubilizing bacterium isolated from Daqiao saltern in China.</title>
        <authorList>
            <person name="Du G.-X."/>
            <person name="Qu L.-Y."/>
        </authorList>
    </citation>
    <scope>NUCLEOTIDE SEQUENCE [LARGE SCALE GENOMIC DNA]</scope>
    <source>
        <strain evidence="1 2">YCWA18</strain>
    </source>
</reference>
<sequence>MSVFDAPLIMGMRNLPGNDRLNSPRHLADWIEARLDEGLCWFDHADIYGATRGGDRAGERLFGEALAQRPALASRVRIITKIGIVPAHIDDSPWQVKHYATDPPYLEYSIDAALKRLNVDHIDLLLLHRPDPLSDIDAVAATLDGAIEDGRLGNVGVANHMPAQWRRLQAALRHPLAGHQIELSIARSQLLFDGLWDAMRLDNLPGMAWSPLCGGRLFENQLGHLLGQMANDYGATPAGVALAWLRRIPHGPVPVVGTLRPSRLRAMHDDAGLELTRTEWFALLEAARACRVP</sequence>
<dbReference type="Proteomes" id="UP000322553">
    <property type="component" value="Chromosome"/>
</dbReference>
<dbReference type="KEGG" id="kuy:FY550_12435"/>
<dbReference type="EMBL" id="CP043420">
    <property type="protein sequence ID" value="QEL11865.1"/>
    <property type="molecule type" value="Genomic_DNA"/>
</dbReference>
<accession>A0A1S1NV23</accession>
<dbReference type="InterPro" id="IPR036812">
    <property type="entry name" value="NAD(P)_OxRdtase_dom_sf"/>
</dbReference>
<organism evidence="1 2">
    <name type="scientific">Kushneria phosphatilytica</name>
    <dbReference type="NCBI Taxonomy" id="657387"/>
    <lineage>
        <taxon>Bacteria</taxon>
        <taxon>Pseudomonadati</taxon>
        <taxon>Pseudomonadota</taxon>
        <taxon>Gammaproteobacteria</taxon>
        <taxon>Oceanospirillales</taxon>
        <taxon>Halomonadaceae</taxon>
        <taxon>Kushneria</taxon>
    </lineage>
</organism>
<proteinExistence type="predicted"/>
<evidence type="ECO:0000313" key="1">
    <source>
        <dbReference type="EMBL" id="QEL11865.1"/>
    </source>
</evidence>
<dbReference type="RefSeq" id="WP_070978662.1">
    <property type="nucleotide sequence ID" value="NZ_CP043420.1"/>
</dbReference>
<keyword evidence="2" id="KW-1185">Reference proteome</keyword>
<dbReference type="Gene3D" id="3.20.20.100">
    <property type="entry name" value="NADP-dependent oxidoreductase domain"/>
    <property type="match status" value="1"/>
</dbReference>
<dbReference type="SUPFAM" id="SSF51430">
    <property type="entry name" value="NAD(P)-linked oxidoreductase"/>
    <property type="match status" value="1"/>
</dbReference>